<evidence type="ECO:0000259" key="2">
    <source>
        <dbReference type="PROSITE" id="PS50181"/>
    </source>
</evidence>
<feature type="domain" description="F-box" evidence="2">
    <location>
        <begin position="28"/>
        <end position="76"/>
    </location>
</feature>
<evidence type="ECO:0000313" key="3">
    <source>
        <dbReference type="EMBL" id="CAI9090353.1"/>
    </source>
</evidence>
<dbReference type="InterPro" id="IPR036047">
    <property type="entry name" value="F-box-like_dom_sf"/>
</dbReference>
<keyword evidence="4" id="KW-1185">Reference proteome</keyword>
<dbReference type="InterPro" id="IPR050232">
    <property type="entry name" value="FBL13/AtMIF1-like"/>
</dbReference>
<dbReference type="PANTHER" id="PTHR31900:SF32">
    <property type="entry name" value="F-BOX_RNI_FBD-LIKE DOMAIN PROTEIN"/>
    <property type="match status" value="1"/>
</dbReference>
<dbReference type="InterPro" id="IPR001810">
    <property type="entry name" value="F-box_dom"/>
</dbReference>
<dbReference type="CDD" id="cd22160">
    <property type="entry name" value="F-box_AtFBL13-like"/>
    <property type="match status" value="1"/>
</dbReference>
<gene>
    <name evidence="3" type="ORF">OLC1_LOCUS2527</name>
</gene>
<dbReference type="Gene3D" id="3.80.10.10">
    <property type="entry name" value="Ribonuclease Inhibitor"/>
    <property type="match status" value="1"/>
</dbReference>
<dbReference type="EMBL" id="OX459118">
    <property type="protein sequence ID" value="CAI9090353.1"/>
    <property type="molecule type" value="Genomic_DNA"/>
</dbReference>
<feature type="compositionally biased region" description="Basic residues" evidence="1">
    <location>
        <begin position="1"/>
        <end position="12"/>
    </location>
</feature>
<dbReference type="Pfam" id="PF00646">
    <property type="entry name" value="F-box"/>
    <property type="match status" value="1"/>
</dbReference>
<sequence>METRSSKRKRLSNAKSVKSSQDHHHHHEDRISDLPDAVLHLVLCPLPIKSIAQTSILSKRWRNLWYSFPDLDFTTLEIITSGDDHHHPTDNVSTNVTNNGKTKRFQSLREAEIIDRVLTCRRVCHKRQSYSDIRVLRVCASLSFSMLNTLIRRATKFNVQELDIEVITNDYFNFPRCVIFSESLRVLKLKSRHPGFRLPPLMVLKGGFQSLVSLSLSQVMLHDQPSLVNLFSSSNSFPRLKKLCLEKCIGLKHLNVSCRFLEDLTLENCFHLEDLEICSPKLESLRVVDCFDSYSSSSWFRMDAPALRVIFWSYSTITETIVLENLNSLQDAFVGFFSLHGDLSATKLRSVSNFLSGISNSQSLTLESSCIEILSRNYHLGGFFQYPYLKLKSMEIQTDFNKHNLPGLATIFRNSPTVHTLIIKIENVHNDERRKWNRDLWESSGSGEEKYWESQSRAMSSFLHNLKVVKIHGFTECENDISFVKFLLKHGKVLQEMFLSIGVSRPRNSLERDKIKSQIRGFSRASYNAKILFQ</sequence>
<dbReference type="Pfam" id="PF08387">
    <property type="entry name" value="FBD"/>
    <property type="match status" value="1"/>
</dbReference>
<proteinExistence type="predicted"/>
<dbReference type="InterPro" id="IPR032675">
    <property type="entry name" value="LRR_dom_sf"/>
</dbReference>
<evidence type="ECO:0000313" key="4">
    <source>
        <dbReference type="Proteomes" id="UP001161247"/>
    </source>
</evidence>
<dbReference type="InterPro" id="IPR055357">
    <property type="entry name" value="LRR_At1g61320_AtMIF1"/>
</dbReference>
<dbReference type="PANTHER" id="PTHR31900">
    <property type="entry name" value="F-BOX/RNI SUPERFAMILY PROTEIN-RELATED"/>
    <property type="match status" value="1"/>
</dbReference>
<accession>A0AAV1C5N2</accession>
<dbReference type="PROSITE" id="PS50181">
    <property type="entry name" value="FBOX"/>
    <property type="match status" value="1"/>
</dbReference>
<feature type="region of interest" description="Disordered" evidence="1">
    <location>
        <begin position="1"/>
        <end position="29"/>
    </location>
</feature>
<name>A0AAV1C5N2_OLDCO</name>
<dbReference type="Gene3D" id="1.20.1280.50">
    <property type="match status" value="1"/>
</dbReference>
<dbReference type="SMART" id="SM00579">
    <property type="entry name" value="FBD"/>
    <property type="match status" value="1"/>
</dbReference>
<dbReference type="Proteomes" id="UP001161247">
    <property type="component" value="Chromosome 1"/>
</dbReference>
<reference evidence="3" key="1">
    <citation type="submission" date="2023-03" db="EMBL/GenBank/DDBJ databases">
        <authorList>
            <person name="Julca I."/>
        </authorList>
    </citation>
    <scope>NUCLEOTIDE SEQUENCE</scope>
</reference>
<evidence type="ECO:0000256" key="1">
    <source>
        <dbReference type="SAM" id="MobiDB-lite"/>
    </source>
</evidence>
<dbReference type="AlphaFoldDB" id="A0AAV1C5N2"/>
<dbReference type="InterPro" id="IPR053781">
    <property type="entry name" value="F-box_AtFBL13-like"/>
</dbReference>
<dbReference type="SUPFAM" id="SSF81383">
    <property type="entry name" value="F-box domain"/>
    <property type="match status" value="1"/>
</dbReference>
<protein>
    <submittedName>
        <fullName evidence="3">OLC1v1025110C1</fullName>
    </submittedName>
</protein>
<dbReference type="Pfam" id="PF23622">
    <property type="entry name" value="LRR_At1g61320_AtMIF1"/>
    <property type="match status" value="1"/>
</dbReference>
<dbReference type="SUPFAM" id="SSF52047">
    <property type="entry name" value="RNI-like"/>
    <property type="match status" value="1"/>
</dbReference>
<organism evidence="3 4">
    <name type="scientific">Oldenlandia corymbosa var. corymbosa</name>
    <dbReference type="NCBI Taxonomy" id="529605"/>
    <lineage>
        <taxon>Eukaryota</taxon>
        <taxon>Viridiplantae</taxon>
        <taxon>Streptophyta</taxon>
        <taxon>Embryophyta</taxon>
        <taxon>Tracheophyta</taxon>
        <taxon>Spermatophyta</taxon>
        <taxon>Magnoliopsida</taxon>
        <taxon>eudicotyledons</taxon>
        <taxon>Gunneridae</taxon>
        <taxon>Pentapetalae</taxon>
        <taxon>asterids</taxon>
        <taxon>lamiids</taxon>
        <taxon>Gentianales</taxon>
        <taxon>Rubiaceae</taxon>
        <taxon>Rubioideae</taxon>
        <taxon>Spermacoceae</taxon>
        <taxon>Hedyotis-Oldenlandia complex</taxon>
        <taxon>Oldenlandia</taxon>
    </lineage>
</organism>
<dbReference type="InterPro" id="IPR006566">
    <property type="entry name" value="FBD"/>
</dbReference>